<dbReference type="InterPro" id="IPR033116">
    <property type="entry name" value="TRYPSIN_SER"/>
</dbReference>
<dbReference type="SUPFAM" id="SSF50494">
    <property type="entry name" value="Trypsin-like serine proteases"/>
    <property type="match status" value="1"/>
</dbReference>
<proteinExistence type="inferred from homology"/>
<evidence type="ECO:0000256" key="1">
    <source>
        <dbReference type="ARBA" id="ARBA00007664"/>
    </source>
</evidence>
<gene>
    <name evidence="9" type="ORF">ACAOBT_LOCUS18942</name>
</gene>
<sequence length="281" mass="30784">MDLFHIVLVLIVLVFESAISSNSENHKLHRKIYGTIRIIGGHEAVPHAYPYQVGIVIEGVAFCGGSLISRSFIITAAHCVNGVNKRLLEIILGAHRILENESSQIRLQADEVIVHKNFNTASFENDIALVKLSKPVELSQAIKTIALPESEGDDDTYDGEDVISTGWGLTRDTPDATINDISAVLEEVTLQTTTYDICKAYFKMDEEKDGVVYVTHKNICTSGTGIKGTCEGDSGGPLQFNGTLIGIVSIGTDECETGSPSIFTRVDRFLDWIHLNAELRY</sequence>
<dbReference type="InterPro" id="IPR018114">
    <property type="entry name" value="TRYPSIN_HIS"/>
</dbReference>
<evidence type="ECO:0000256" key="4">
    <source>
        <dbReference type="ARBA" id="ARBA00022825"/>
    </source>
</evidence>
<dbReference type="InterPro" id="IPR009003">
    <property type="entry name" value="Peptidase_S1_PA"/>
</dbReference>
<feature type="domain" description="Peptidase S1" evidence="8">
    <location>
        <begin position="38"/>
        <end position="278"/>
    </location>
</feature>
<keyword evidence="5" id="KW-1015">Disulfide bond</keyword>
<feature type="signal peptide" evidence="7">
    <location>
        <begin position="1"/>
        <end position="20"/>
    </location>
</feature>
<organism evidence="9 10">
    <name type="scientific">Acanthoscelides obtectus</name>
    <name type="common">Bean weevil</name>
    <name type="synonym">Bruchus obtectus</name>
    <dbReference type="NCBI Taxonomy" id="200917"/>
    <lineage>
        <taxon>Eukaryota</taxon>
        <taxon>Metazoa</taxon>
        <taxon>Ecdysozoa</taxon>
        <taxon>Arthropoda</taxon>
        <taxon>Hexapoda</taxon>
        <taxon>Insecta</taxon>
        <taxon>Pterygota</taxon>
        <taxon>Neoptera</taxon>
        <taxon>Endopterygota</taxon>
        <taxon>Coleoptera</taxon>
        <taxon>Polyphaga</taxon>
        <taxon>Cucujiformia</taxon>
        <taxon>Chrysomeloidea</taxon>
        <taxon>Chrysomelidae</taxon>
        <taxon>Bruchinae</taxon>
        <taxon>Bruchini</taxon>
        <taxon>Acanthoscelides</taxon>
    </lineage>
</organism>
<protein>
    <recommendedName>
        <fullName evidence="8">Peptidase S1 domain-containing protein</fullName>
    </recommendedName>
</protein>
<dbReference type="PANTHER" id="PTHR24276">
    <property type="entry name" value="POLYSERASE-RELATED"/>
    <property type="match status" value="1"/>
</dbReference>
<dbReference type="SMART" id="SM00020">
    <property type="entry name" value="Tryp_SPc"/>
    <property type="match status" value="1"/>
</dbReference>
<dbReference type="CDD" id="cd00190">
    <property type="entry name" value="Tryp_SPc"/>
    <property type="match status" value="1"/>
</dbReference>
<keyword evidence="7" id="KW-0732">Signal</keyword>
<comment type="caution">
    <text evidence="9">The sequence shown here is derived from an EMBL/GenBank/DDBJ whole genome shotgun (WGS) entry which is preliminary data.</text>
</comment>
<evidence type="ECO:0000313" key="10">
    <source>
        <dbReference type="Proteomes" id="UP001152888"/>
    </source>
</evidence>
<dbReference type="Proteomes" id="UP001152888">
    <property type="component" value="Unassembled WGS sequence"/>
</dbReference>
<dbReference type="EMBL" id="CAKOFQ010007060">
    <property type="protein sequence ID" value="CAH1989302.1"/>
    <property type="molecule type" value="Genomic_DNA"/>
</dbReference>
<dbReference type="FunFam" id="2.40.10.10:FF:000073">
    <property type="entry name" value="Trypsin alpha"/>
    <property type="match status" value="1"/>
</dbReference>
<comment type="similarity">
    <text evidence="1">Belongs to the peptidase S1 family.</text>
</comment>
<evidence type="ECO:0000256" key="7">
    <source>
        <dbReference type="SAM" id="SignalP"/>
    </source>
</evidence>
<evidence type="ECO:0000256" key="6">
    <source>
        <dbReference type="RuleBase" id="RU363034"/>
    </source>
</evidence>
<dbReference type="PROSITE" id="PS50240">
    <property type="entry name" value="TRYPSIN_DOM"/>
    <property type="match status" value="1"/>
</dbReference>
<name>A0A9P0LAB1_ACAOB</name>
<dbReference type="GO" id="GO:0006508">
    <property type="term" value="P:proteolysis"/>
    <property type="evidence" value="ECO:0007669"/>
    <property type="project" value="UniProtKB-KW"/>
</dbReference>
<accession>A0A9P0LAB1</accession>
<dbReference type="PROSITE" id="PS00134">
    <property type="entry name" value="TRYPSIN_HIS"/>
    <property type="match status" value="1"/>
</dbReference>
<dbReference type="PROSITE" id="PS00135">
    <property type="entry name" value="TRYPSIN_SER"/>
    <property type="match status" value="1"/>
</dbReference>
<dbReference type="AlphaFoldDB" id="A0A9P0LAB1"/>
<dbReference type="Pfam" id="PF00089">
    <property type="entry name" value="Trypsin"/>
    <property type="match status" value="1"/>
</dbReference>
<dbReference type="PRINTS" id="PR00722">
    <property type="entry name" value="CHYMOTRYPSIN"/>
</dbReference>
<dbReference type="InterPro" id="IPR001254">
    <property type="entry name" value="Trypsin_dom"/>
</dbReference>
<evidence type="ECO:0000256" key="5">
    <source>
        <dbReference type="ARBA" id="ARBA00023157"/>
    </source>
</evidence>
<feature type="chain" id="PRO_5040211179" description="Peptidase S1 domain-containing protein" evidence="7">
    <location>
        <begin position="21"/>
        <end position="281"/>
    </location>
</feature>
<dbReference type="InterPro" id="IPR043504">
    <property type="entry name" value="Peptidase_S1_PA_chymotrypsin"/>
</dbReference>
<dbReference type="PANTHER" id="PTHR24276:SF95">
    <property type="entry name" value="PEPTIDASE S1 DOMAIN-CONTAINING PROTEIN"/>
    <property type="match status" value="1"/>
</dbReference>
<dbReference type="OrthoDB" id="60866at2759"/>
<evidence type="ECO:0000313" key="9">
    <source>
        <dbReference type="EMBL" id="CAH1989302.1"/>
    </source>
</evidence>
<dbReference type="Gene3D" id="2.40.10.10">
    <property type="entry name" value="Trypsin-like serine proteases"/>
    <property type="match status" value="2"/>
</dbReference>
<keyword evidence="3 6" id="KW-0378">Hydrolase</keyword>
<dbReference type="GO" id="GO:0004252">
    <property type="term" value="F:serine-type endopeptidase activity"/>
    <property type="evidence" value="ECO:0007669"/>
    <property type="project" value="InterPro"/>
</dbReference>
<reference evidence="9" key="1">
    <citation type="submission" date="2022-03" db="EMBL/GenBank/DDBJ databases">
        <authorList>
            <person name="Sayadi A."/>
        </authorList>
    </citation>
    <scope>NUCLEOTIDE SEQUENCE</scope>
</reference>
<dbReference type="InterPro" id="IPR001314">
    <property type="entry name" value="Peptidase_S1A"/>
</dbReference>
<keyword evidence="2 6" id="KW-0645">Protease</keyword>
<keyword evidence="4 6" id="KW-0720">Serine protease</keyword>
<evidence type="ECO:0000259" key="8">
    <source>
        <dbReference type="PROSITE" id="PS50240"/>
    </source>
</evidence>
<evidence type="ECO:0000256" key="2">
    <source>
        <dbReference type="ARBA" id="ARBA00022670"/>
    </source>
</evidence>
<evidence type="ECO:0000256" key="3">
    <source>
        <dbReference type="ARBA" id="ARBA00022801"/>
    </source>
</evidence>
<dbReference type="InterPro" id="IPR050430">
    <property type="entry name" value="Peptidase_S1"/>
</dbReference>
<keyword evidence="10" id="KW-1185">Reference proteome</keyword>